<feature type="non-terminal residue" evidence="1">
    <location>
        <position position="1"/>
    </location>
</feature>
<comment type="caution">
    <text evidence="1">The sequence shown here is derived from an EMBL/GenBank/DDBJ whole genome shotgun (WGS) entry which is preliminary data.</text>
</comment>
<dbReference type="Proteomes" id="UP001432027">
    <property type="component" value="Unassembled WGS sequence"/>
</dbReference>
<proteinExistence type="predicted"/>
<reference evidence="1" key="1">
    <citation type="submission" date="2023-10" db="EMBL/GenBank/DDBJ databases">
        <title>Genome assembly of Pristionchus species.</title>
        <authorList>
            <person name="Yoshida K."/>
            <person name="Sommer R.J."/>
        </authorList>
    </citation>
    <scope>NUCLEOTIDE SEQUENCE</scope>
    <source>
        <strain evidence="1">RS0144</strain>
    </source>
</reference>
<accession>A0AAV5T3S9</accession>
<sequence length="122" mass="13141">VSCGSSPLLSPLLSARNVRPSTSSPSALCRHASAVCGDASGGRGAATVDAGRLRVLRRLRLNGVRPELPHHRHPRLHLLLPLRTARIPVPRQSSSLYALRRGLRPLGSCSCCSNDHSRRESL</sequence>
<protein>
    <submittedName>
        <fullName evidence="1">Uncharacterized protein</fullName>
    </submittedName>
</protein>
<organism evidence="1 2">
    <name type="scientific">Pristionchus entomophagus</name>
    <dbReference type="NCBI Taxonomy" id="358040"/>
    <lineage>
        <taxon>Eukaryota</taxon>
        <taxon>Metazoa</taxon>
        <taxon>Ecdysozoa</taxon>
        <taxon>Nematoda</taxon>
        <taxon>Chromadorea</taxon>
        <taxon>Rhabditida</taxon>
        <taxon>Rhabditina</taxon>
        <taxon>Diplogasteromorpha</taxon>
        <taxon>Diplogasteroidea</taxon>
        <taxon>Neodiplogasteridae</taxon>
        <taxon>Pristionchus</taxon>
    </lineage>
</organism>
<evidence type="ECO:0000313" key="2">
    <source>
        <dbReference type="Proteomes" id="UP001432027"/>
    </source>
</evidence>
<name>A0AAV5T3S9_9BILA</name>
<evidence type="ECO:0000313" key="1">
    <source>
        <dbReference type="EMBL" id="GMS87000.1"/>
    </source>
</evidence>
<keyword evidence="2" id="KW-1185">Reference proteome</keyword>
<dbReference type="EMBL" id="BTSX01000002">
    <property type="protein sequence ID" value="GMS87000.1"/>
    <property type="molecule type" value="Genomic_DNA"/>
</dbReference>
<feature type="non-terminal residue" evidence="1">
    <location>
        <position position="122"/>
    </location>
</feature>
<dbReference type="AlphaFoldDB" id="A0AAV5T3S9"/>
<gene>
    <name evidence="1" type="ORF">PENTCL1PPCAC_9175</name>
</gene>